<keyword evidence="2" id="KW-1185">Reference proteome</keyword>
<evidence type="ECO:0000313" key="1">
    <source>
        <dbReference type="EMBL" id="MPR33890.1"/>
    </source>
</evidence>
<dbReference type="AlphaFoldDB" id="A0A7C9FCQ7"/>
<sequence>MKRFLAYMLSINLLVGSMLPGGGCGELAKLPDLIRHYQLHVQKSGGEISFLTFLHMHYGAGSKHVNTEDHSSLPSLHVHLLVALFVPTVLGMYFPGGKSPELSGLKNFFWNNLYSFQFQRILLNPPKY</sequence>
<comment type="caution">
    <text evidence="1">The sequence shown here is derived from an EMBL/GenBank/DDBJ whole genome shotgun (WGS) entry which is preliminary data.</text>
</comment>
<dbReference type="Proteomes" id="UP000479293">
    <property type="component" value="Unassembled WGS sequence"/>
</dbReference>
<name>A0A7C9FCQ7_9BACT</name>
<dbReference type="RefSeq" id="WP_152759641.1">
    <property type="nucleotide sequence ID" value="NZ_WHLY01000002.1"/>
</dbReference>
<dbReference type="EMBL" id="WHLY01000002">
    <property type="protein sequence ID" value="MPR33890.1"/>
    <property type="molecule type" value="Genomic_DNA"/>
</dbReference>
<protein>
    <submittedName>
        <fullName evidence="1">Uncharacterized protein</fullName>
    </submittedName>
</protein>
<proteinExistence type="predicted"/>
<accession>A0A7C9FCQ7</accession>
<reference evidence="1 2" key="1">
    <citation type="submission" date="2019-10" db="EMBL/GenBank/DDBJ databases">
        <title>Draft Genome Sequence of Cytophagaceae sp. SJW1-29.</title>
        <authorList>
            <person name="Choi A."/>
        </authorList>
    </citation>
    <scope>NUCLEOTIDE SEQUENCE [LARGE SCALE GENOMIC DNA]</scope>
    <source>
        <strain evidence="1 2">SJW1-29</strain>
    </source>
</reference>
<organism evidence="1 2">
    <name type="scientific">Salmonirosea aquatica</name>
    <dbReference type="NCBI Taxonomy" id="2654236"/>
    <lineage>
        <taxon>Bacteria</taxon>
        <taxon>Pseudomonadati</taxon>
        <taxon>Bacteroidota</taxon>
        <taxon>Cytophagia</taxon>
        <taxon>Cytophagales</taxon>
        <taxon>Spirosomataceae</taxon>
        <taxon>Salmonirosea</taxon>
    </lineage>
</organism>
<gene>
    <name evidence="1" type="ORF">GBK04_11040</name>
</gene>
<evidence type="ECO:0000313" key="2">
    <source>
        <dbReference type="Proteomes" id="UP000479293"/>
    </source>
</evidence>